<organism evidence="2 3">
    <name type="scientific">Novosphingobium barchaimii LL02</name>
    <dbReference type="NCBI Taxonomy" id="1114963"/>
    <lineage>
        <taxon>Bacteria</taxon>
        <taxon>Pseudomonadati</taxon>
        <taxon>Pseudomonadota</taxon>
        <taxon>Alphaproteobacteria</taxon>
        <taxon>Sphingomonadales</taxon>
        <taxon>Sphingomonadaceae</taxon>
        <taxon>Novosphingobium</taxon>
    </lineage>
</organism>
<dbReference type="RefSeq" id="WP_059151752.1">
    <property type="nucleotide sequence ID" value="NZ_KQ130454.1"/>
</dbReference>
<keyword evidence="3" id="KW-1185">Reference proteome</keyword>
<name>A0A0J7XTU8_9SPHN</name>
<dbReference type="OrthoDB" id="283968at2"/>
<evidence type="ECO:0000313" key="3">
    <source>
        <dbReference type="Proteomes" id="UP000052268"/>
    </source>
</evidence>
<dbReference type="AlphaFoldDB" id="A0A0J7XTU8"/>
<proteinExistence type="predicted"/>
<gene>
    <name evidence="2" type="ORF">V474_18555</name>
</gene>
<dbReference type="Proteomes" id="UP000052268">
    <property type="component" value="Unassembled WGS sequence"/>
</dbReference>
<dbReference type="InterPro" id="IPR021331">
    <property type="entry name" value="Hva1_TUDOR"/>
</dbReference>
<dbReference type="PATRIC" id="fig|1114963.3.peg.2549"/>
<feature type="domain" description="Hypervirulence associated protein TUDOR" evidence="1">
    <location>
        <begin position="13"/>
        <end position="74"/>
    </location>
</feature>
<protein>
    <recommendedName>
        <fullName evidence="1">Hypervirulence associated protein TUDOR domain-containing protein</fullName>
    </recommendedName>
</protein>
<sequence length="77" mass="8567">MTACSPSGILRKGTDVRWKWGQGTATGKVAERFERRVSRTIKGKRIARNGTHDNPAYIIEQEDGARVLKRGSELEPA</sequence>
<evidence type="ECO:0000313" key="2">
    <source>
        <dbReference type="EMBL" id="KMS55064.1"/>
    </source>
</evidence>
<accession>A0A0J7XTU8</accession>
<comment type="caution">
    <text evidence="2">The sequence shown here is derived from an EMBL/GenBank/DDBJ whole genome shotgun (WGS) entry which is preliminary data.</text>
</comment>
<reference evidence="2 3" key="1">
    <citation type="journal article" date="2015" name="G3 (Bethesda)">
        <title>Insights into Ongoing Evolution of the Hexachlorocyclohexane Catabolic Pathway from Comparative Genomics of Ten Sphingomonadaceae Strains.</title>
        <authorList>
            <person name="Pearce S.L."/>
            <person name="Oakeshott J.G."/>
            <person name="Pandey G."/>
        </authorList>
    </citation>
    <scope>NUCLEOTIDE SEQUENCE [LARGE SCALE GENOMIC DNA]</scope>
    <source>
        <strain evidence="2 3">LL02</strain>
    </source>
</reference>
<evidence type="ECO:0000259" key="1">
    <source>
        <dbReference type="Pfam" id="PF11160"/>
    </source>
</evidence>
<dbReference type="Pfam" id="PF11160">
    <property type="entry name" value="Hva1_TUDOR"/>
    <property type="match status" value="1"/>
</dbReference>
<dbReference type="EMBL" id="JACU01000005">
    <property type="protein sequence ID" value="KMS55064.1"/>
    <property type="molecule type" value="Genomic_DNA"/>
</dbReference>